<organism evidence="2">
    <name type="scientific">Brachypodium distachyon</name>
    <name type="common">Purple false brome</name>
    <name type="synonym">Trachynia distachya</name>
    <dbReference type="NCBI Taxonomy" id="15368"/>
    <lineage>
        <taxon>Eukaryota</taxon>
        <taxon>Viridiplantae</taxon>
        <taxon>Streptophyta</taxon>
        <taxon>Embryophyta</taxon>
        <taxon>Tracheophyta</taxon>
        <taxon>Spermatophyta</taxon>
        <taxon>Magnoliopsida</taxon>
        <taxon>Liliopsida</taxon>
        <taxon>Poales</taxon>
        <taxon>Poaceae</taxon>
        <taxon>BOP clade</taxon>
        <taxon>Pooideae</taxon>
        <taxon>Stipodae</taxon>
        <taxon>Brachypodieae</taxon>
        <taxon>Brachypodium</taxon>
    </lineage>
</organism>
<keyword evidence="1" id="KW-1133">Transmembrane helix</keyword>
<dbReference type="Proteomes" id="UP000008810">
    <property type="component" value="Chromosome 1"/>
</dbReference>
<accession>A0A2K2DJF3</accession>
<reference evidence="2 3" key="1">
    <citation type="journal article" date="2010" name="Nature">
        <title>Genome sequencing and analysis of the model grass Brachypodium distachyon.</title>
        <authorList>
            <consortium name="International Brachypodium Initiative"/>
        </authorList>
    </citation>
    <scope>NUCLEOTIDE SEQUENCE [LARGE SCALE GENOMIC DNA]</scope>
    <source>
        <strain evidence="2 3">Bd21</strain>
    </source>
</reference>
<dbReference type="EMBL" id="CM000880">
    <property type="protein sequence ID" value="PNT74410.1"/>
    <property type="molecule type" value="Genomic_DNA"/>
</dbReference>
<reference evidence="3" key="3">
    <citation type="submission" date="2018-08" db="UniProtKB">
        <authorList>
            <consortium name="EnsemblPlants"/>
        </authorList>
    </citation>
    <scope>IDENTIFICATION</scope>
    <source>
        <strain evidence="3">cv. Bd21</strain>
    </source>
</reference>
<keyword evidence="4" id="KW-1185">Reference proteome</keyword>
<proteinExistence type="predicted"/>
<evidence type="ECO:0000313" key="4">
    <source>
        <dbReference type="Proteomes" id="UP000008810"/>
    </source>
</evidence>
<keyword evidence="1" id="KW-0472">Membrane</keyword>
<dbReference type="Gramene" id="PNT74410">
    <property type="protein sequence ID" value="PNT74410"/>
    <property type="gene ID" value="BRADI_1g14421v3"/>
</dbReference>
<name>A0A2K2DJF3_BRADI</name>
<evidence type="ECO:0000256" key="1">
    <source>
        <dbReference type="SAM" id="Phobius"/>
    </source>
</evidence>
<dbReference type="AlphaFoldDB" id="A0A2K2DJF3"/>
<reference evidence="2" key="2">
    <citation type="submission" date="2017-06" db="EMBL/GenBank/DDBJ databases">
        <title>WGS assembly of Brachypodium distachyon.</title>
        <authorList>
            <consortium name="The International Brachypodium Initiative"/>
            <person name="Lucas S."/>
            <person name="Harmon-Smith M."/>
            <person name="Lail K."/>
            <person name="Tice H."/>
            <person name="Grimwood J."/>
            <person name="Bruce D."/>
            <person name="Barry K."/>
            <person name="Shu S."/>
            <person name="Lindquist E."/>
            <person name="Wang M."/>
            <person name="Pitluck S."/>
            <person name="Vogel J.P."/>
            <person name="Garvin D.F."/>
            <person name="Mockler T.C."/>
            <person name="Schmutz J."/>
            <person name="Rokhsar D."/>
            <person name="Bevan M.W."/>
        </authorList>
    </citation>
    <scope>NUCLEOTIDE SEQUENCE</scope>
    <source>
        <strain evidence="2">Bd21</strain>
    </source>
</reference>
<protein>
    <submittedName>
        <fullName evidence="2 3">Uncharacterized protein</fullName>
    </submittedName>
</protein>
<sequence length="73" mass="8347">MRTRADSVAKDDLPKCVYVIHLSWHGTVNFRHVFLGYSECLFAAHAMLNLLFFNYMLGLQLHNVLAIVVPQVT</sequence>
<dbReference type="EnsemblPlants" id="PNT74410">
    <property type="protein sequence ID" value="PNT74410"/>
    <property type="gene ID" value="BRADI_1g14421v3"/>
</dbReference>
<keyword evidence="1" id="KW-0812">Transmembrane</keyword>
<gene>
    <name evidence="2" type="ORF">BRADI_1g14421v3</name>
</gene>
<feature type="transmembrane region" description="Helical" evidence="1">
    <location>
        <begin position="34"/>
        <end position="53"/>
    </location>
</feature>
<evidence type="ECO:0000313" key="3">
    <source>
        <dbReference type="EnsemblPlants" id="PNT74410"/>
    </source>
</evidence>
<dbReference type="InParanoid" id="A0A2K2DJF3"/>
<evidence type="ECO:0000313" key="2">
    <source>
        <dbReference type="EMBL" id="PNT74410.1"/>
    </source>
</evidence>